<keyword evidence="2" id="KW-1185">Reference proteome</keyword>
<evidence type="ECO:0000313" key="1">
    <source>
        <dbReference type="EMBL" id="VDM68684.1"/>
    </source>
</evidence>
<protein>
    <submittedName>
        <fullName evidence="1">Uncharacterized protein</fullName>
    </submittedName>
</protein>
<accession>A0A3P7IT32</accession>
<gene>
    <name evidence="1" type="ORF">SVUK_LOCUS3682</name>
</gene>
<name>A0A3P7IT32_STRVU</name>
<dbReference type="Proteomes" id="UP000270094">
    <property type="component" value="Unassembled WGS sequence"/>
</dbReference>
<dbReference type="AlphaFoldDB" id="A0A3P7IT32"/>
<proteinExistence type="predicted"/>
<evidence type="ECO:0000313" key="2">
    <source>
        <dbReference type="Proteomes" id="UP000270094"/>
    </source>
</evidence>
<reference evidence="1 2" key="1">
    <citation type="submission" date="2018-11" db="EMBL/GenBank/DDBJ databases">
        <authorList>
            <consortium name="Pathogen Informatics"/>
        </authorList>
    </citation>
    <scope>NUCLEOTIDE SEQUENCE [LARGE SCALE GENOMIC DNA]</scope>
</reference>
<organism evidence="1 2">
    <name type="scientific">Strongylus vulgaris</name>
    <name type="common">Blood worm</name>
    <dbReference type="NCBI Taxonomy" id="40348"/>
    <lineage>
        <taxon>Eukaryota</taxon>
        <taxon>Metazoa</taxon>
        <taxon>Ecdysozoa</taxon>
        <taxon>Nematoda</taxon>
        <taxon>Chromadorea</taxon>
        <taxon>Rhabditida</taxon>
        <taxon>Rhabditina</taxon>
        <taxon>Rhabditomorpha</taxon>
        <taxon>Strongyloidea</taxon>
        <taxon>Strongylidae</taxon>
        <taxon>Strongylus</taxon>
    </lineage>
</organism>
<dbReference type="OrthoDB" id="5877713at2759"/>
<dbReference type="EMBL" id="UYYB01009686">
    <property type="protein sequence ID" value="VDM68684.1"/>
    <property type="molecule type" value="Genomic_DNA"/>
</dbReference>
<sequence length="100" mass="10957">MPFRVPSLDDVRVPPTESSRFDGIYDWAGESDTLFMGRLLHILAVLSANVVCRQALPVTKLMLVAGVINTSLEVCLMQIHLREADGDLKRPGKGPGKLLV</sequence>